<keyword evidence="1" id="KW-0812">Transmembrane</keyword>
<name>A0A2R6QGD0_ACTCC</name>
<dbReference type="Proteomes" id="UP000241394">
    <property type="component" value="Chromosome LG16"/>
</dbReference>
<reference evidence="2 3" key="1">
    <citation type="submission" date="2017-07" db="EMBL/GenBank/DDBJ databases">
        <title>An improved, manually edited Actinidia chinensis var. chinensis (kiwifruit) genome highlights the challenges associated with draft genomes and gene prediction in plants.</title>
        <authorList>
            <person name="Pilkington S."/>
            <person name="Crowhurst R."/>
            <person name="Hilario E."/>
            <person name="Nardozza S."/>
            <person name="Fraser L."/>
            <person name="Peng Y."/>
            <person name="Gunaseelan K."/>
            <person name="Simpson R."/>
            <person name="Tahir J."/>
            <person name="Deroles S."/>
            <person name="Templeton K."/>
            <person name="Luo Z."/>
            <person name="Davy M."/>
            <person name="Cheng C."/>
            <person name="Mcneilage M."/>
            <person name="Scaglione D."/>
            <person name="Liu Y."/>
            <person name="Zhang Q."/>
            <person name="Datson P."/>
            <person name="De Silva N."/>
            <person name="Gardiner S."/>
            <person name="Bassett H."/>
            <person name="Chagne D."/>
            <person name="Mccallum J."/>
            <person name="Dzierzon H."/>
            <person name="Deng C."/>
            <person name="Wang Y.-Y."/>
            <person name="Barron N."/>
            <person name="Manako K."/>
            <person name="Bowen J."/>
            <person name="Foster T."/>
            <person name="Erridge Z."/>
            <person name="Tiffin H."/>
            <person name="Waite C."/>
            <person name="Davies K."/>
            <person name="Grierson E."/>
            <person name="Laing W."/>
            <person name="Kirk R."/>
            <person name="Chen X."/>
            <person name="Wood M."/>
            <person name="Montefiori M."/>
            <person name="Brummell D."/>
            <person name="Schwinn K."/>
            <person name="Catanach A."/>
            <person name="Fullerton C."/>
            <person name="Li D."/>
            <person name="Meiyalaghan S."/>
            <person name="Nieuwenhuizen N."/>
            <person name="Read N."/>
            <person name="Prakash R."/>
            <person name="Hunter D."/>
            <person name="Zhang H."/>
            <person name="Mckenzie M."/>
            <person name="Knabel M."/>
            <person name="Harris A."/>
            <person name="Allan A."/>
            <person name="Chen A."/>
            <person name="Janssen B."/>
            <person name="Plunkett B."/>
            <person name="Dwamena C."/>
            <person name="Voogd C."/>
            <person name="Leif D."/>
            <person name="Lafferty D."/>
            <person name="Souleyre E."/>
            <person name="Varkonyi-Gasic E."/>
            <person name="Gambi F."/>
            <person name="Hanley J."/>
            <person name="Yao J.-L."/>
            <person name="Cheung J."/>
            <person name="David K."/>
            <person name="Warren B."/>
            <person name="Marsh K."/>
            <person name="Snowden K."/>
            <person name="Lin-Wang K."/>
            <person name="Brian L."/>
            <person name="Martinez-Sanchez M."/>
            <person name="Wang M."/>
            <person name="Ileperuma N."/>
            <person name="Macnee N."/>
            <person name="Campin R."/>
            <person name="Mcatee P."/>
            <person name="Drummond R."/>
            <person name="Espley R."/>
            <person name="Ireland H."/>
            <person name="Wu R."/>
            <person name="Atkinson R."/>
            <person name="Karunairetnam S."/>
            <person name="Bulley S."/>
            <person name="Chunkath S."/>
            <person name="Hanley Z."/>
            <person name="Storey R."/>
            <person name="Thrimawithana A."/>
            <person name="Thomson S."/>
            <person name="David C."/>
            <person name="Testolin R."/>
        </authorList>
    </citation>
    <scope>NUCLEOTIDE SEQUENCE [LARGE SCALE GENOMIC DNA]</scope>
    <source>
        <strain evidence="3">cv. Red5</strain>
        <tissue evidence="2">Young leaf</tissue>
    </source>
</reference>
<evidence type="ECO:0000313" key="3">
    <source>
        <dbReference type="Proteomes" id="UP000241394"/>
    </source>
</evidence>
<keyword evidence="3" id="KW-1185">Reference proteome</keyword>
<evidence type="ECO:0000256" key="1">
    <source>
        <dbReference type="SAM" id="Phobius"/>
    </source>
</evidence>
<dbReference type="EMBL" id="NKQK01000016">
    <property type="protein sequence ID" value="PSS07656.1"/>
    <property type="molecule type" value="Genomic_DNA"/>
</dbReference>
<reference evidence="3" key="2">
    <citation type="journal article" date="2018" name="BMC Genomics">
        <title>A manually annotated Actinidia chinensis var. chinensis (kiwifruit) genome highlights the challenges associated with draft genomes and gene prediction in plants.</title>
        <authorList>
            <person name="Pilkington S.M."/>
            <person name="Crowhurst R."/>
            <person name="Hilario E."/>
            <person name="Nardozza S."/>
            <person name="Fraser L."/>
            <person name="Peng Y."/>
            <person name="Gunaseelan K."/>
            <person name="Simpson R."/>
            <person name="Tahir J."/>
            <person name="Deroles S.C."/>
            <person name="Templeton K."/>
            <person name="Luo Z."/>
            <person name="Davy M."/>
            <person name="Cheng C."/>
            <person name="McNeilage M."/>
            <person name="Scaglione D."/>
            <person name="Liu Y."/>
            <person name="Zhang Q."/>
            <person name="Datson P."/>
            <person name="De Silva N."/>
            <person name="Gardiner S.E."/>
            <person name="Bassett H."/>
            <person name="Chagne D."/>
            <person name="McCallum J."/>
            <person name="Dzierzon H."/>
            <person name="Deng C."/>
            <person name="Wang Y.Y."/>
            <person name="Barron L."/>
            <person name="Manako K."/>
            <person name="Bowen J."/>
            <person name="Foster T.M."/>
            <person name="Erridge Z.A."/>
            <person name="Tiffin H."/>
            <person name="Waite C.N."/>
            <person name="Davies K.M."/>
            <person name="Grierson E.P."/>
            <person name="Laing W.A."/>
            <person name="Kirk R."/>
            <person name="Chen X."/>
            <person name="Wood M."/>
            <person name="Montefiori M."/>
            <person name="Brummell D.A."/>
            <person name="Schwinn K.E."/>
            <person name="Catanach A."/>
            <person name="Fullerton C."/>
            <person name="Li D."/>
            <person name="Meiyalaghan S."/>
            <person name="Nieuwenhuizen N."/>
            <person name="Read N."/>
            <person name="Prakash R."/>
            <person name="Hunter D."/>
            <person name="Zhang H."/>
            <person name="McKenzie M."/>
            <person name="Knabel M."/>
            <person name="Harris A."/>
            <person name="Allan A.C."/>
            <person name="Gleave A."/>
            <person name="Chen A."/>
            <person name="Janssen B.J."/>
            <person name="Plunkett B."/>
            <person name="Ampomah-Dwamena C."/>
            <person name="Voogd C."/>
            <person name="Leif D."/>
            <person name="Lafferty D."/>
            <person name="Souleyre E.J.F."/>
            <person name="Varkonyi-Gasic E."/>
            <person name="Gambi F."/>
            <person name="Hanley J."/>
            <person name="Yao J.L."/>
            <person name="Cheung J."/>
            <person name="David K.M."/>
            <person name="Warren B."/>
            <person name="Marsh K."/>
            <person name="Snowden K.C."/>
            <person name="Lin-Wang K."/>
            <person name="Brian L."/>
            <person name="Martinez-Sanchez M."/>
            <person name="Wang M."/>
            <person name="Ileperuma N."/>
            <person name="Macnee N."/>
            <person name="Campin R."/>
            <person name="McAtee P."/>
            <person name="Drummond R.S.M."/>
            <person name="Espley R.V."/>
            <person name="Ireland H.S."/>
            <person name="Wu R."/>
            <person name="Atkinson R.G."/>
            <person name="Karunairetnam S."/>
            <person name="Bulley S."/>
            <person name="Chunkath S."/>
            <person name="Hanley Z."/>
            <person name="Storey R."/>
            <person name="Thrimawithana A.H."/>
            <person name="Thomson S."/>
            <person name="David C."/>
            <person name="Testolin R."/>
            <person name="Huang H."/>
            <person name="Hellens R.P."/>
            <person name="Schaffer R.J."/>
        </authorList>
    </citation>
    <scope>NUCLEOTIDE SEQUENCE [LARGE SCALE GENOMIC DNA]</scope>
    <source>
        <strain evidence="3">cv. Red5</strain>
    </source>
</reference>
<protein>
    <submittedName>
        <fullName evidence="2">Uncharacterized protein</fullName>
    </submittedName>
</protein>
<gene>
    <name evidence="2" type="ORF">CEY00_Acc18008</name>
</gene>
<evidence type="ECO:0000313" key="2">
    <source>
        <dbReference type="EMBL" id="PSS07656.1"/>
    </source>
</evidence>
<keyword evidence="1" id="KW-0472">Membrane</keyword>
<dbReference type="Gramene" id="PSS07656">
    <property type="protein sequence ID" value="PSS07656"/>
    <property type="gene ID" value="CEY00_Acc18008"/>
</dbReference>
<keyword evidence="1" id="KW-1133">Transmembrane helix</keyword>
<sequence length="227" mass="25111">MTKRTYPTMKRRRRRSQVAAAETLNKLLQQYNNLQQDWKTFKKSSQPKPMAKKFSLLENSPRSLMSSLQHRVRSNDAAREEILRDRKAAIESGKLKGRRLFRPVEGRSEAGFGEREEVCGEVRSVCSYECGDDNEDCGGVGEVVSSGGCGCGSGLCEDREEGGEVVGVNYGEVDREEECGGGNGGGKGMFFMGWIAFALLVLTMGIIYKRCNHGGYGDEDEVMQVPT</sequence>
<organism evidence="2 3">
    <name type="scientific">Actinidia chinensis var. chinensis</name>
    <name type="common">Chinese soft-hair kiwi</name>
    <dbReference type="NCBI Taxonomy" id="1590841"/>
    <lineage>
        <taxon>Eukaryota</taxon>
        <taxon>Viridiplantae</taxon>
        <taxon>Streptophyta</taxon>
        <taxon>Embryophyta</taxon>
        <taxon>Tracheophyta</taxon>
        <taxon>Spermatophyta</taxon>
        <taxon>Magnoliopsida</taxon>
        <taxon>eudicotyledons</taxon>
        <taxon>Gunneridae</taxon>
        <taxon>Pentapetalae</taxon>
        <taxon>asterids</taxon>
        <taxon>Ericales</taxon>
        <taxon>Actinidiaceae</taxon>
        <taxon>Actinidia</taxon>
    </lineage>
</organism>
<proteinExistence type="predicted"/>
<feature type="transmembrane region" description="Helical" evidence="1">
    <location>
        <begin position="190"/>
        <end position="208"/>
    </location>
</feature>
<accession>A0A2R6QGD0</accession>
<dbReference type="InParanoid" id="A0A2R6QGD0"/>
<comment type="caution">
    <text evidence="2">The sequence shown here is derived from an EMBL/GenBank/DDBJ whole genome shotgun (WGS) entry which is preliminary data.</text>
</comment>
<dbReference type="OrthoDB" id="1739873at2759"/>
<dbReference type="AlphaFoldDB" id="A0A2R6QGD0"/>